<dbReference type="InterPro" id="IPR036812">
    <property type="entry name" value="NAD(P)_OxRdtase_dom_sf"/>
</dbReference>
<evidence type="ECO:0000313" key="10">
    <source>
        <dbReference type="Proteomes" id="UP000199481"/>
    </source>
</evidence>
<protein>
    <submittedName>
        <fullName evidence="9">Aldo/keto reductase</fullName>
    </submittedName>
</protein>
<evidence type="ECO:0000256" key="1">
    <source>
        <dbReference type="ARBA" id="ARBA00007905"/>
    </source>
</evidence>
<dbReference type="AlphaFoldDB" id="A0A1H0ZPW1"/>
<dbReference type="PIRSF" id="PIRSF000097">
    <property type="entry name" value="AKR"/>
    <property type="match status" value="1"/>
</dbReference>
<evidence type="ECO:0000256" key="6">
    <source>
        <dbReference type="PIRSR" id="PIRSR000097-3"/>
    </source>
</evidence>
<name>A0A1H0ZPW1_9LACT</name>
<evidence type="ECO:0000313" key="9">
    <source>
        <dbReference type="EMBL" id="SDQ29231.1"/>
    </source>
</evidence>
<dbReference type="InterPro" id="IPR018170">
    <property type="entry name" value="Aldo/ket_reductase_CS"/>
</dbReference>
<dbReference type="GO" id="GO:0016616">
    <property type="term" value="F:oxidoreductase activity, acting on the CH-OH group of donors, NAD or NADP as acceptor"/>
    <property type="evidence" value="ECO:0007669"/>
    <property type="project" value="UniProtKB-ARBA"/>
</dbReference>
<dbReference type="EMBL" id="FNJW01000008">
    <property type="protein sequence ID" value="SDQ29231.1"/>
    <property type="molecule type" value="Genomic_DNA"/>
</dbReference>
<organism evidence="9 10">
    <name type="scientific">Carnobacterium viridans</name>
    <dbReference type="NCBI Taxonomy" id="174587"/>
    <lineage>
        <taxon>Bacteria</taxon>
        <taxon>Bacillati</taxon>
        <taxon>Bacillota</taxon>
        <taxon>Bacilli</taxon>
        <taxon>Lactobacillales</taxon>
        <taxon>Carnobacteriaceae</taxon>
        <taxon>Carnobacterium</taxon>
    </lineage>
</organism>
<dbReference type="Gene3D" id="3.20.20.100">
    <property type="entry name" value="NADP-dependent oxidoreductase domain"/>
    <property type="match status" value="1"/>
</dbReference>
<keyword evidence="7" id="KW-0175">Coiled coil</keyword>
<keyword evidence="2" id="KW-0521">NADP</keyword>
<evidence type="ECO:0000256" key="2">
    <source>
        <dbReference type="ARBA" id="ARBA00022857"/>
    </source>
</evidence>
<feature type="active site" description="Proton donor" evidence="4">
    <location>
        <position position="51"/>
    </location>
</feature>
<feature type="coiled-coil region" evidence="7">
    <location>
        <begin position="74"/>
        <end position="101"/>
    </location>
</feature>
<feature type="binding site" evidence="5">
    <location>
        <position position="109"/>
    </location>
    <ligand>
        <name>substrate</name>
    </ligand>
</feature>
<dbReference type="CDD" id="cd19071">
    <property type="entry name" value="AKR_AKR1-5-like"/>
    <property type="match status" value="1"/>
</dbReference>
<evidence type="ECO:0000256" key="4">
    <source>
        <dbReference type="PIRSR" id="PIRSR000097-1"/>
    </source>
</evidence>
<dbReference type="OrthoDB" id="191683at2"/>
<keyword evidence="10" id="KW-1185">Reference proteome</keyword>
<evidence type="ECO:0000256" key="7">
    <source>
        <dbReference type="SAM" id="Coils"/>
    </source>
</evidence>
<feature type="site" description="Lowers pKa of active site Tyr" evidence="6">
    <location>
        <position position="76"/>
    </location>
</feature>
<evidence type="ECO:0000256" key="3">
    <source>
        <dbReference type="ARBA" id="ARBA00023002"/>
    </source>
</evidence>
<reference evidence="10" key="1">
    <citation type="submission" date="2016-10" db="EMBL/GenBank/DDBJ databases">
        <authorList>
            <person name="Varghese N."/>
            <person name="Submissions S."/>
        </authorList>
    </citation>
    <scope>NUCLEOTIDE SEQUENCE [LARGE SCALE GENOMIC DNA]</scope>
    <source>
        <strain evidence="10">MPL-11</strain>
    </source>
</reference>
<evidence type="ECO:0000259" key="8">
    <source>
        <dbReference type="Pfam" id="PF00248"/>
    </source>
</evidence>
<dbReference type="InterPro" id="IPR023210">
    <property type="entry name" value="NADP_OxRdtase_dom"/>
</dbReference>
<dbReference type="PANTHER" id="PTHR43827">
    <property type="entry name" value="2,5-DIKETO-D-GLUCONIC ACID REDUCTASE"/>
    <property type="match status" value="1"/>
</dbReference>
<dbReference type="FunFam" id="3.20.20.100:FF:000002">
    <property type="entry name" value="2,5-diketo-D-gluconic acid reductase A"/>
    <property type="match status" value="1"/>
</dbReference>
<evidence type="ECO:0000256" key="5">
    <source>
        <dbReference type="PIRSR" id="PIRSR000097-2"/>
    </source>
</evidence>
<dbReference type="InterPro" id="IPR020471">
    <property type="entry name" value="AKR"/>
</dbReference>
<gene>
    <name evidence="9" type="ORF">SAMN04487752_1638</name>
</gene>
<dbReference type="PANTHER" id="PTHR43827:SF3">
    <property type="entry name" value="NADP-DEPENDENT OXIDOREDUCTASE DOMAIN-CONTAINING PROTEIN"/>
    <property type="match status" value="1"/>
</dbReference>
<comment type="similarity">
    <text evidence="1">Belongs to the aldo/keto reductase family.</text>
</comment>
<dbReference type="Pfam" id="PF00248">
    <property type="entry name" value="Aldo_ket_red"/>
    <property type="match status" value="1"/>
</dbReference>
<dbReference type="SUPFAM" id="SSF51430">
    <property type="entry name" value="NAD(P)-linked oxidoreductase"/>
    <property type="match status" value="1"/>
</dbReference>
<sequence>MVVNETYTLANGVEIPKLGLGTWMIDNAAVVQVVKDALDSGYRHIDTAEAYLNEEGVGRGLKESGVNREAIFVTTKLEGDIKNYEEAVKAIEKSLELLNVDYIDLMIIHSPQPWANFRDGNHYFEGNLEAWRALEEAYEAGKLRAIGVSNFEQVDLENLINNGKVKPMVNQVLAHITNVPTDVIKYCQSQDIIVEAYSPIAHGAILDHPVVKEMAEKYKASPAQLSIRYVLQLDTVALPKTTNKDHMKSNADIDFTISEVDMNTLNELPLIETYGDDQVMPVFSSQYNKK</sequence>
<accession>A0A1H0ZPW1</accession>
<dbReference type="RefSeq" id="WP_089977069.1">
    <property type="nucleotide sequence ID" value="NZ_CP084916.1"/>
</dbReference>
<dbReference type="Proteomes" id="UP000199481">
    <property type="component" value="Unassembled WGS sequence"/>
</dbReference>
<dbReference type="PRINTS" id="PR00069">
    <property type="entry name" value="ALDKETRDTASE"/>
</dbReference>
<proteinExistence type="inferred from homology"/>
<keyword evidence="3" id="KW-0560">Oxidoreductase</keyword>
<dbReference type="PROSITE" id="PS00798">
    <property type="entry name" value="ALDOKETO_REDUCTASE_1"/>
    <property type="match status" value="1"/>
</dbReference>
<feature type="domain" description="NADP-dependent oxidoreductase" evidence="8">
    <location>
        <begin position="17"/>
        <end position="268"/>
    </location>
</feature>